<dbReference type="Pfam" id="PF24883">
    <property type="entry name" value="NPHP3_N"/>
    <property type="match status" value="1"/>
</dbReference>
<evidence type="ECO:0000256" key="2">
    <source>
        <dbReference type="PROSITE-ProRule" id="PRU00023"/>
    </source>
</evidence>
<gene>
    <name evidence="5" type="ORF">BDV95DRAFT_498197</name>
</gene>
<keyword evidence="6" id="KW-1185">Reference proteome</keyword>
<dbReference type="PANTHER" id="PTHR10039:SF16">
    <property type="entry name" value="GPI INOSITOL-DEACYLASE"/>
    <property type="match status" value="1"/>
</dbReference>
<evidence type="ECO:0000259" key="4">
    <source>
        <dbReference type="Pfam" id="PF24883"/>
    </source>
</evidence>
<dbReference type="PROSITE" id="PS50088">
    <property type="entry name" value="ANK_REPEAT"/>
    <property type="match status" value="4"/>
</dbReference>
<dbReference type="PROSITE" id="PS50297">
    <property type="entry name" value="ANK_REP_REGION"/>
    <property type="match status" value="3"/>
</dbReference>
<dbReference type="InterPro" id="IPR036770">
    <property type="entry name" value="Ankyrin_rpt-contain_sf"/>
</dbReference>
<dbReference type="SUPFAM" id="SSF52540">
    <property type="entry name" value="P-loop containing nucleoside triphosphate hydrolases"/>
    <property type="match status" value="1"/>
</dbReference>
<sequence>MAEVVGAVASVTQLISLSGTLLAGGYGFLSRVARAPSEIRGLLTETAAINSLLGQLQAIAESTTKPASDDALQALVSLGIFEECRTTLGLIEKALADCKQIHGKEVKSFGRRLIWPFKEKETKDAMHRLHHLRGLLANAVEANSASAIRRIEAGQDLLLEKVSLLADETKTQLSREEIRAVISWLCPSPSDGAQVSLENALRHRLPGTGLWFLDSHTFKNWISSSSESVWITGLPGSGKTLLCSSIIEKLQTLYTSPTTAVLFFFCDHRDKSKRTLENFLTSIMKQIVDSSSACFNKAKELYNYKGKNSGRSLNASEYFPLIRSMIPEFEDIYVVVDALDEASQGDKIANALSQLRIAGSEQGIPVRVLISSRYDIRIERRHPTITSVRVALTENTHQDIARFITVELLRRVSEGIIKIRDKDLVSVIEHHITHRAGTLLQARLQLDYLSSAKTDQDIKNMIQNLPNGLEYTWERLLSLIASRYPARINEMKPLFQCLIAAASPMSAYQLAEIMAMRPEQRFLDFATVTTDPYDALDIIAPFVVVDRDHKTGGTISLSHYSLAEYLSSENILAGPARVFYVHPGESHAWLASICLQYLTFSCFDTPLDDNIDIADMLDTYTLLEYAALNWFGHMSTAYNLGKPSPTYEPYISWFMAGLEGPPCYQRWQQIFTAHYPPSEVTSHSPICFAIYAGLADLTESILPLLPDVNYRFADGHTCLTAAATSDQSSIAQRLLDLGADPNLATTDRGLTPLHLAAEHSCAETFAVLLAAGANAHARSTSRTTPFYRACRGGDLAILAALRDAGSDVDARTYDGWTPLHEAVANEHADVVRALLEWGADAEIENAKGRTAVMFAERISRPIFEMMREVGAAGGGQDGGGAKMVVRGRRDDGKDDEEDDEEDDDDDDDDEGGESM</sequence>
<dbReference type="InterPro" id="IPR002110">
    <property type="entry name" value="Ankyrin_rpt"/>
</dbReference>
<feature type="repeat" description="ANK" evidence="2">
    <location>
        <begin position="714"/>
        <end position="746"/>
    </location>
</feature>
<name>A0A7C8M5V6_9PLEO</name>
<dbReference type="EMBL" id="JAADJZ010000016">
    <property type="protein sequence ID" value="KAF2869516.1"/>
    <property type="molecule type" value="Genomic_DNA"/>
</dbReference>
<proteinExistence type="predicted"/>
<dbReference type="InterPro" id="IPR027417">
    <property type="entry name" value="P-loop_NTPase"/>
</dbReference>
<dbReference type="OrthoDB" id="195446at2759"/>
<dbReference type="Pfam" id="PF12796">
    <property type="entry name" value="Ank_2"/>
    <property type="match status" value="1"/>
</dbReference>
<reference evidence="5 6" key="1">
    <citation type="submission" date="2020-01" db="EMBL/GenBank/DDBJ databases">
        <authorList>
            <consortium name="DOE Joint Genome Institute"/>
            <person name="Haridas S."/>
            <person name="Albert R."/>
            <person name="Binder M."/>
            <person name="Bloem J."/>
            <person name="Labutti K."/>
            <person name="Salamov A."/>
            <person name="Andreopoulos B."/>
            <person name="Baker S.E."/>
            <person name="Barry K."/>
            <person name="Bills G."/>
            <person name="Bluhm B.H."/>
            <person name="Cannon C."/>
            <person name="Castanera R."/>
            <person name="Culley D.E."/>
            <person name="Daum C."/>
            <person name="Ezra D."/>
            <person name="Gonzalez J.B."/>
            <person name="Henrissat B."/>
            <person name="Kuo A."/>
            <person name="Liang C."/>
            <person name="Lipzen A."/>
            <person name="Lutzoni F."/>
            <person name="Magnuson J."/>
            <person name="Mondo S."/>
            <person name="Nolan M."/>
            <person name="Ohm R."/>
            <person name="Pangilinan J."/>
            <person name="Park H.-J.H."/>
            <person name="Ramirez L."/>
            <person name="Alfaro M."/>
            <person name="Sun H."/>
            <person name="Tritt A."/>
            <person name="Yoshinaga Y."/>
            <person name="Zwiers L.-H.L."/>
            <person name="Turgeon B.G."/>
            <person name="Goodwin S.B."/>
            <person name="Spatafora J.W."/>
            <person name="Crous P.W."/>
            <person name="Grigoriev I.V."/>
        </authorList>
    </citation>
    <scope>NUCLEOTIDE SEQUENCE [LARGE SCALE GENOMIC DNA]</scope>
    <source>
        <strain evidence="5 6">CBS 611.86</strain>
    </source>
</reference>
<dbReference type="Proteomes" id="UP000481861">
    <property type="component" value="Unassembled WGS sequence"/>
</dbReference>
<dbReference type="SMART" id="SM00248">
    <property type="entry name" value="ANK"/>
    <property type="match status" value="5"/>
</dbReference>
<feature type="domain" description="Nephrocystin 3-like N-terminal" evidence="4">
    <location>
        <begin position="207"/>
        <end position="373"/>
    </location>
</feature>
<dbReference type="InterPro" id="IPR056884">
    <property type="entry name" value="NPHP3-like_N"/>
</dbReference>
<dbReference type="AlphaFoldDB" id="A0A7C8M5V6"/>
<keyword evidence="2" id="KW-0040">ANK repeat</keyword>
<accession>A0A7C8M5V6</accession>
<feature type="repeat" description="ANK" evidence="2">
    <location>
        <begin position="781"/>
        <end position="813"/>
    </location>
</feature>
<keyword evidence="1" id="KW-0677">Repeat</keyword>
<dbReference type="Pfam" id="PF00023">
    <property type="entry name" value="Ank"/>
    <property type="match status" value="1"/>
</dbReference>
<dbReference type="Gene3D" id="3.40.50.300">
    <property type="entry name" value="P-loop containing nucleotide triphosphate hydrolases"/>
    <property type="match status" value="1"/>
</dbReference>
<feature type="repeat" description="ANK" evidence="2">
    <location>
        <begin position="814"/>
        <end position="846"/>
    </location>
</feature>
<organism evidence="5 6">
    <name type="scientific">Massariosphaeria phaeospora</name>
    <dbReference type="NCBI Taxonomy" id="100035"/>
    <lineage>
        <taxon>Eukaryota</taxon>
        <taxon>Fungi</taxon>
        <taxon>Dikarya</taxon>
        <taxon>Ascomycota</taxon>
        <taxon>Pezizomycotina</taxon>
        <taxon>Dothideomycetes</taxon>
        <taxon>Pleosporomycetidae</taxon>
        <taxon>Pleosporales</taxon>
        <taxon>Pleosporales incertae sedis</taxon>
        <taxon>Massariosphaeria</taxon>
    </lineage>
</organism>
<dbReference type="PANTHER" id="PTHR10039">
    <property type="entry name" value="AMELOGENIN"/>
    <property type="match status" value="1"/>
</dbReference>
<comment type="caution">
    <text evidence="5">The sequence shown here is derived from an EMBL/GenBank/DDBJ whole genome shotgun (WGS) entry which is preliminary data.</text>
</comment>
<feature type="compositionally biased region" description="Acidic residues" evidence="3">
    <location>
        <begin position="893"/>
        <end position="915"/>
    </location>
</feature>
<dbReference type="Gene3D" id="1.25.40.20">
    <property type="entry name" value="Ankyrin repeat-containing domain"/>
    <property type="match status" value="1"/>
</dbReference>
<protein>
    <recommendedName>
        <fullName evidence="4">Nephrocystin 3-like N-terminal domain-containing protein</fullName>
    </recommendedName>
</protein>
<feature type="repeat" description="ANK" evidence="2">
    <location>
        <begin position="748"/>
        <end position="780"/>
    </location>
</feature>
<evidence type="ECO:0000313" key="5">
    <source>
        <dbReference type="EMBL" id="KAF2869516.1"/>
    </source>
</evidence>
<feature type="region of interest" description="Disordered" evidence="3">
    <location>
        <begin position="870"/>
        <end position="915"/>
    </location>
</feature>
<dbReference type="SUPFAM" id="SSF48403">
    <property type="entry name" value="Ankyrin repeat"/>
    <property type="match status" value="1"/>
</dbReference>
<evidence type="ECO:0000256" key="1">
    <source>
        <dbReference type="ARBA" id="ARBA00022737"/>
    </source>
</evidence>
<evidence type="ECO:0000256" key="3">
    <source>
        <dbReference type="SAM" id="MobiDB-lite"/>
    </source>
</evidence>
<feature type="compositionally biased region" description="Gly residues" evidence="3">
    <location>
        <begin position="871"/>
        <end position="881"/>
    </location>
</feature>
<evidence type="ECO:0000313" key="6">
    <source>
        <dbReference type="Proteomes" id="UP000481861"/>
    </source>
</evidence>